<reference evidence="6" key="2">
    <citation type="journal article" date="2018" name="Syst. Appl. Microbiol.">
        <title>A new symbiotic nanoarchaeote (Candidatus Nanoclepta minutus) and its host (Zestosphaera tikiterensis gen. nov., sp. nov.) from a New Zealand hot spring.</title>
        <authorList>
            <person name="St John E."/>
            <person name="Liu Y."/>
            <person name="Podar M."/>
            <person name="Stott M.B."/>
            <person name="Meneghin J."/>
            <person name="Chen Z."/>
            <person name="Lagutin K."/>
            <person name="Mitchell K."/>
            <person name="Reysenbach A.L."/>
        </authorList>
    </citation>
    <scope>NUCLEOTIDE SEQUENCE [LARGE SCALE GENOMIC DNA]</scope>
    <source>
        <strain evidence="6">NZ3</strain>
    </source>
</reference>
<dbReference type="GO" id="GO:0005886">
    <property type="term" value="C:plasma membrane"/>
    <property type="evidence" value="ECO:0007669"/>
    <property type="project" value="TreeGrafter"/>
</dbReference>
<dbReference type="GO" id="GO:1905039">
    <property type="term" value="P:carboxylic acid transmembrane transport"/>
    <property type="evidence" value="ECO:0007669"/>
    <property type="project" value="UniProtKB-ARBA"/>
</dbReference>
<sequence>MAGKTDYTKILGFILGPLVFIALASTQLVDPTTGQLVNKEAPWAPGASLGLMLWTIIWWVTGVLPYGVTGLMVAIVACALIGLNPKAFGYTSASSGVSAVLQTYFSETIWVFFGGFLLGWGMEYSGFAKRLTRKIVGGFTKISKDAFWTVFAMWFVTWFISWWMSNTAATAVVYPLLIGLIVASPWINEKQAEISLIFLAFAASFGGVATIIGTPPNLIAAGFVESQKIGHVGFMDWLTWGVPLAVISFAVMAVIGKIVFGKSTLDPKVLEEQWKREPLGKMTLEEKWFLVVFVTTVFLWIFKGVADIVGWSIVSQLIPSDAIPALVCAVLLFGAPKSLKPYKHIFSFKEGIKGVEWDTLFLFAGGLVFGSLLFKSGAGLWLGKQLTPLFGTGVTGIALGSSVTGWVIAQFTSHTAASNAICPIVIALGQAAKLPNSAIAASTIAAAIATSFAIMFPFSTPPNAIVYGSGKVRMSRMALYSVIVSAVVMPIMFVLLRMFFGF</sequence>
<gene>
    <name evidence="6" type="ORF">B7O98_07765</name>
</gene>
<proteinExistence type="predicted"/>
<evidence type="ECO:0000313" key="6">
    <source>
        <dbReference type="EMBL" id="PUA32536.1"/>
    </source>
</evidence>
<feature type="transmembrane region" description="Helical" evidence="5">
    <location>
        <begin position="360"/>
        <end position="383"/>
    </location>
</feature>
<evidence type="ECO:0000256" key="3">
    <source>
        <dbReference type="ARBA" id="ARBA00022989"/>
    </source>
</evidence>
<feature type="transmembrane region" description="Helical" evidence="5">
    <location>
        <begin position="68"/>
        <end position="88"/>
    </location>
</feature>
<dbReference type="NCBIfam" id="TIGR00785">
    <property type="entry name" value="dass"/>
    <property type="match status" value="1"/>
</dbReference>
<comment type="caution">
    <text evidence="6">The sequence shown here is derived from an EMBL/GenBank/DDBJ whole genome shotgun (WGS) entry which is preliminary data.</text>
</comment>
<feature type="transmembrane region" description="Helical" evidence="5">
    <location>
        <begin position="194"/>
        <end position="213"/>
    </location>
</feature>
<feature type="transmembrane region" description="Helical" evidence="5">
    <location>
        <begin position="478"/>
        <end position="500"/>
    </location>
</feature>
<dbReference type="Pfam" id="PF00939">
    <property type="entry name" value="Na_sulph_symp"/>
    <property type="match status" value="1"/>
</dbReference>
<evidence type="ECO:0000256" key="4">
    <source>
        <dbReference type="ARBA" id="ARBA00023136"/>
    </source>
</evidence>
<evidence type="ECO:0000256" key="5">
    <source>
        <dbReference type="SAM" id="Phobius"/>
    </source>
</evidence>
<feature type="transmembrane region" description="Helical" evidence="5">
    <location>
        <begin position="146"/>
        <end position="165"/>
    </location>
</feature>
<feature type="transmembrane region" description="Helical" evidence="5">
    <location>
        <begin position="416"/>
        <end position="432"/>
    </location>
</feature>
<organism evidence="6 7">
    <name type="scientific">Zestosphaera tikiterensis</name>
    <dbReference type="NCBI Taxonomy" id="1973259"/>
    <lineage>
        <taxon>Archaea</taxon>
        <taxon>Thermoproteota</taxon>
        <taxon>Thermoprotei</taxon>
        <taxon>Desulfurococcales</taxon>
        <taxon>Desulfurococcaceae</taxon>
        <taxon>Zestosphaera</taxon>
    </lineage>
</organism>
<feature type="transmembrane region" description="Helical" evidence="5">
    <location>
        <begin position="108"/>
        <end position="125"/>
    </location>
</feature>
<feature type="transmembrane region" description="Helical" evidence="5">
    <location>
        <begin position="288"/>
        <end position="310"/>
    </location>
</feature>
<feature type="transmembrane region" description="Helical" evidence="5">
    <location>
        <begin position="322"/>
        <end position="339"/>
    </location>
</feature>
<name>A0A2R7Y4R5_9CREN</name>
<evidence type="ECO:0000313" key="7">
    <source>
        <dbReference type="Proteomes" id="UP000244093"/>
    </source>
</evidence>
<keyword evidence="4 5" id="KW-0472">Membrane</keyword>
<feature type="transmembrane region" description="Helical" evidence="5">
    <location>
        <begin position="389"/>
        <end position="409"/>
    </location>
</feature>
<dbReference type="InterPro" id="IPR001898">
    <property type="entry name" value="SLC13A/DASS"/>
</dbReference>
<evidence type="ECO:0008006" key="8">
    <source>
        <dbReference type="Google" id="ProtNLM"/>
    </source>
</evidence>
<dbReference type="GO" id="GO:0008514">
    <property type="term" value="F:organic anion transmembrane transporter activity"/>
    <property type="evidence" value="ECO:0007669"/>
    <property type="project" value="UniProtKB-ARBA"/>
</dbReference>
<evidence type="ECO:0000256" key="2">
    <source>
        <dbReference type="ARBA" id="ARBA00022692"/>
    </source>
</evidence>
<comment type="subcellular location">
    <subcellularLocation>
        <location evidence="1">Membrane</location>
        <topology evidence="1">Multi-pass membrane protein</topology>
    </subcellularLocation>
</comment>
<reference evidence="6" key="1">
    <citation type="submission" date="2017-04" db="EMBL/GenBank/DDBJ databases">
        <authorList>
            <person name="Afonso C.L."/>
            <person name="Miller P.J."/>
            <person name="Scott M.A."/>
            <person name="Spackman E."/>
            <person name="Goraichik I."/>
            <person name="Dimitrov K.M."/>
            <person name="Suarez D.L."/>
            <person name="Swayne D.E."/>
        </authorList>
    </citation>
    <scope>NUCLEOTIDE SEQUENCE</scope>
    <source>
        <strain evidence="6">NZ3</strain>
    </source>
</reference>
<dbReference type="Proteomes" id="UP000244093">
    <property type="component" value="Unassembled WGS sequence"/>
</dbReference>
<dbReference type="EMBL" id="NBVN01000004">
    <property type="protein sequence ID" value="PUA32536.1"/>
    <property type="molecule type" value="Genomic_DNA"/>
</dbReference>
<dbReference type="PANTHER" id="PTHR10283:SF82">
    <property type="entry name" value="SOLUTE CARRIER FAMILY 13 MEMBER 2"/>
    <property type="match status" value="1"/>
</dbReference>
<accession>A0A2R7Y4R5</accession>
<dbReference type="AlphaFoldDB" id="A0A2R7Y4R5"/>
<evidence type="ECO:0000256" key="1">
    <source>
        <dbReference type="ARBA" id="ARBA00004141"/>
    </source>
</evidence>
<feature type="transmembrane region" description="Helical" evidence="5">
    <location>
        <begin position="237"/>
        <end position="260"/>
    </location>
</feature>
<keyword evidence="3 5" id="KW-1133">Transmembrane helix</keyword>
<feature type="transmembrane region" description="Helical" evidence="5">
    <location>
        <begin position="42"/>
        <end position="61"/>
    </location>
</feature>
<protein>
    <recommendedName>
        <fullName evidence="8">Anion transporter</fullName>
    </recommendedName>
</protein>
<dbReference type="PANTHER" id="PTHR10283">
    <property type="entry name" value="SOLUTE CARRIER FAMILY 13 MEMBER"/>
    <property type="match status" value="1"/>
</dbReference>
<feature type="transmembrane region" description="Helical" evidence="5">
    <location>
        <begin position="171"/>
        <end position="187"/>
    </location>
</feature>
<keyword evidence="2 5" id="KW-0812">Transmembrane</keyword>
<feature type="transmembrane region" description="Helical" evidence="5">
    <location>
        <begin position="438"/>
        <end position="458"/>
    </location>
</feature>